<dbReference type="NCBIfam" id="TIGR03619">
    <property type="entry name" value="F420_Rv2161c"/>
    <property type="match status" value="1"/>
</dbReference>
<evidence type="ECO:0000259" key="5">
    <source>
        <dbReference type="Pfam" id="PF00296"/>
    </source>
</evidence>
<dbReference type="InterPro" id="IPR036661">
    <property type="entry name" value="Luciferase-like_sf"/>
</dbReference>
<dbReference type="GO" id="GO:0008726">
    <property type="term" value="F:alkanesulfonate monooxygenase activity"/>
    <property type="evidence" value="ECO:0007669"/>
    <property type="project" value="TreeGrafter"/>
</dbReference>
<dbReference type="GO" id="GO:0046306">
    <property type="term" value="P:alkanesulfonate catabolic process"/>
    <property type="evidence" value="ECO:0007669"/>
    <property type="project" value="TreeGrafter"/>
</dbReference>
<sequence>MQYGFYLPTRGPLGNPDDISAIAKAGENLGYSTIVFGDHIVFPVEISSSYPYTVDGGFPGVGDALEQLNLMSFVAGITETVRLVSSVMILPHRNPLATAKMLATIDVLSKGRLTVGVGVGWMREEFEALSAPDFDKRGAASNEYLEIFKKCWTQDPVSHDGEFYSFKELRCMPHPVQDPHPPIWIGGHSSAALRRVSKYADGWHPVGATSASPLPPEEFRNLLDRLKALMEVEGRDYDDLTISFKAPSYDTGLVPEGHGRLLFTGS</sequence>
<gene>
    <name evidence="6" type="ORF">METZ01_LOCUS394662</name>
</gene>
<feature type="domain" description="Luciferase-like" evidence="5">
    <location>
        <begin position="2"/>
        <end position="246"/>
    </location>
</feature>
<name>A0A382V7A4_9ZZZZ</name>
<dbReference type="Gene3D" id="3.20.20.30">
    <property type="entry name" value="Luciferase-like domain"/>
    <property type="match status" value="1"/>
</dbReference>
<proteinExistence type="predicted"/>
<evidence type="ECO:0000256" key="1">
    <source>
        <dbReference type="ARBA" id="ARBA00022630"/>
    </source>
</evidence>
<organism evidence="6">
    <name type="scientific">marine metagenome</name>
    <dbReference type="NCBI Taxonomy" id="408172"/>
    <lineage>
        <taxon>unclassified sequences</taxon>
        <taxon>metagenomes</taxon>
        <taxon>ecological metagenomes</taxon>
    </lineage>
</organism>
<keyword evidence="4" id="KW-0503">Monooxygenase</keyword>
<dbReference type="InterPro" id="IPR019921">
    <property type="entry name" value="Lucif-like_OxRdtase_Rv2161c"/>
</dbReference>
<evidence type="ECO:0000256" key="4">
    <source>
        <dbReference type="ARBA" id="ARBA00023033"/>
    </source>
</evidence>
<dbReference type="Pfam" id="PF00296">
    <property type="entry name" value="Bac_luciferase"/>
    <property type="match status" value="1"/>
</dbReference>
<keyword evidence="3" id="KW-0560">Oxidoreductase</keyword>
<keyword evidence="2" id="KW-0288">FMN</keyword>
<accession>A0A382V7A4</accession>
<dbReference type="AlphaFoldDB" id="A0A382V7A4"/>
<dbReference type="InterPro" id="IPR011251">
    <property type="entry name" value="Luciferase-like_dom"/>
</dbReference>
<evidence type="ECO:0000256" key="3">
    <source>
        <dbReference type="ARBA" id="ARBA00023002"/>
    </source>
</evidence>
<evidence type="ECO:0000256" key="2">
    <source>
        <dbReference type="ARBA" id="ARBA00022643"/>
    </source>
</evidence>
<feature type="non-terminal residue" evidence="6">
    <location>
        <position position="266"/>
    </location>
</feature>
<dbReference type="PANTHER" id="PTHR42847:SF4">
    <property type="entry name" value="ALKANESULFONATE MONOOXYGENASE-RELATED"/>
    <property type="match status" value="1"/>
</dbReference>
<dbReference type="PANTHER" id="PTHR42847">
    <property type="entry name" value="ALKANESULFONATE MONOOXYGENASE"/>
    <property type="match status" value="1"/>
</dbReference>
<dbReference type="InterPro" id="IPR050172">
    <property type="entry name" value="SsuD_RutA_monooxygenase"/>
</dbReference>
<protein>
    <recommendedName>
        <fullName evidence="5">Luciferase-like domain-containing protein</fullName>
    </recommendedName>
</protein>
<dbReference type="SUPFAM" id="SSF51679">
    <property type="entry name" value="Bacterial luciferase-like"/>
    <property type="match status" value="1"/>
</dbReference>
<evidence type="ECO:0000313" key="6">
    <source>
        <dbReference type="EMBL" id="SVD41808.1"/>
    </source>
</evidence>
<reference evidence="6" key="1">
    <citation type="submission" date="2018-05" db="EMBL/GenBank/DDBJ databases">
        <authorList>
            <person name="Lanie J.A."/>
            <person name="Ng W.-L."/>
            <person name="Kazmierczak K.M."/>
            <person name="Andrzejewski T.M."/>
            <person name="Davidsen T.M."/>
            <person name="Wayne K.J."/>
            <person name="Tettelin H."/>
            <person name="Glass J.I."/>
            <person name="Rusch D."/>
            <person name="Podicherti R."/>
            <person name="Tsui H.-C.T."/>
            <person name="Winkler M.E."/>
        </authorList>
    </citation>
    <scope>NUCLEOTIDE SEQUENCE</scope>
</reference>
<dbReference type="EMBL" id="UINC01149374">
    <property type="protein sequence ID" value="SVD41808.1"/>
    <property type="molecule type" value="Genomic_DNA"/>
</dbReference>
<keyword evidence="1" id="KW-0285">Flavoprotein</keyword>